<keyword evidence="4" id="KW-1185">Reference proteome</keyword>
<proteinExistence type="predicted"/>
<evidence type="ECO:0000256" key="1">
    <source>
        <dbReference type="SAM" id="MobiDB-lite"/>
    </source>
</evidence>
<evidence type="ECO:0000313" key="3">
    <source>
        <dbReference type="EMBL" id="MBN7799192.1"/>
    </source>
</evidence>
<comment type="caution">
    <text evidence="3">The sequence shown here is derived from an EMBL/GenBank/DDBJ whole genome shotgun (WGS) entry which is preliminary data.</text>
</comment>
<dbReference type="AlphaFoldDB" id="A0A939DKJ4"/>
<protein>
    <submittedName>
        <fullName evidence="3">Uncharacterized protein</fullName>
    </submittedName>
</protein>
<name>A0A939DKJ4_9GAMM</name>
<reference evidence="3" key="1">
    <citation type="submission" date="2021-02" db="EMBL/GenBank/DDBJ databases">
        <title>PHA producing bacteria isolated from coastal sediment in Guangdong, Shenzhen.</title>
        <authorList>
            <person name="Zheng W."/>
            <person name="Yu S."/>
            <person name="Huang Y."/>
        </authorList>
    </citation>
    <scope>NUCLEOTIDE SEQUENCE</scope>
    <source>
        <strain evidence="3">TN14-10</strain>
    </source>
</reference>
<organism evidence="3 4">
    <name type="scientific">Parahaliea mediterranea</name>
    <dbReference type="NCBI Taxonomy" id="651086"/>
    <lineage>
        <taxon>Bacteria</taxon>
        <taxon>Pseudomonadati</taxon>
        <taxon>Pseudomonadota</taxon>
        <taxon>Gammaproteobacteria</taxon>
        <taxon>Cellvibrionales</taxon>
        <taxon>Halieaceae</taxon>
        <taxon>Parahaliea</taxon>
    </lineage>
</organism>
<sequence>MSKYLFIAIFVMTVSYLRQKCHKLSMPWQQRVVRGFLVGIAISALLVALTFWQVQSGQRDEIDFVRLGWLILFLLGFGSISLLGGGPPRNLDTGAPSENPDHISPAQRVKNANASTAKTTRNK</sequence>
<evidence type="ECO:0000256" key="2">
    <source>
        <dbReference type="SAM" id="Phobius"/>
    </source>
</evidence>
<keyword evidence="2" id="KW-1133">Transmembrane helix</keyword>
<dbReference type="Proteomes" id="UP000664303">
    <property type="component" value="Unassembled WGS sequence"/>
</dbReference>
<dbReference type="EMBL" id="JAFKCZ010000029">
    <property type="protein sequence ID" value="MBN7799192.1"/>
    <property type="molecule type" value="Genomic_DNA"/>
</dbReference>
<keyword evidence="2" id="KW-0472">Membrane</keyword>
<feature type="region of interest" description="Disordered" evidence="1">
    <location>
        <begin position="89"/>
        <end position="123"/>
    </location>
</feature>
<keyword evidence="2" id="KW-0812">Transmembrane</keyword>
<accession>A0A939DKJ4</accession>
<evidence type="ECO:0000313" key="4">
    <source>
        <dbReference type="Proteomes" id="UP000664303"/>
    </source>
</evidence>
<gene>
    <name evidence="3" type="ORF">JYP50_21525</name>
</gene>
<feature type="transmembrane region" description="Helical" evidence="2">
    <location>
        <begin position="64"/>
        <end position="84"/>
    </location>
</feature>
<dbReference type="RefSeq" id="WP_206562637.1">
    <property type="nucleotide sequence ID" value="NZ_JAFKCZ010000029.1"/>
</dbReference>
<feature type="compositionally biased region" description="Polar residues" evidence="1">
    <location>
        <begin position="110"/>
        <end position="123"/>
    </location>
</feature>
<feature type="transmembrane region" description="Helical" evidence="2">
    <location>
        <begin position="33"/>
        <end position="52"/>
    </location>
</feature>